<reference evidence="1" key="2">
    <citation type="journal article" date="2015" name="Fish Shellfish Immunol.">
        <title>Early steps in the European eel (Anguilla anguilla)-Vibrio vulnificus interaction in the gills: Role of the RtxA13 toxin.</title>
        <authorList>
            <person name="Callol A."/>
            <person name="Pajuelo D."/>
            <person name="Ebbesson L."/>
            <person name="Teles M."/>
            <person name="MacKenzie S."/>
            <person name="Amaro C."/>
        </authorList>
    </citation>
    <scope>NUCLEOTIDE SEQUENCE</scope>
</reference>
<organism evidence="1">
    <name type="scientific">Anguilla anguilla</name>
    <name type="common">European freshwater eel</name>
    <name type="synonym">Muraena anguilla</name>
    <dbReference type="NCBI Taxonomy" id="7936"/>
    <lineage>
        <taxon>Eukaryota</taxon>
        <taxon>Metazoa</taxon>
        <taxon>Chordata</taxon>
        <taxon>Craniata</taxon>
        <taxon>Vertebrata</taxon>
        <taxon>Euteleostomi</taxon>
        <taxon>Actinopterygii</taxon>
        <taxon>Neopterygii</taxon>
        <taxon>Teleostei</taxon>
        <taxon>Anguilliformes</taxon>
        <taxon>Anguillidae</taxon>
        <taxon>Anguilla</taxon>
    </lineage>
</organism>
<accession>A0A0E9S9S1</accession>
<reference evidence="1" key="1">
    <citation type="submission" date="2014-11" db="EMBL/GenBank/DDBJ databases">
        <authorList>
            <person name="Amaro Gonzalez C."/>
        </authorList>
    </citation>
    <scope>NUCLEOTIDE SEQUENCE</scope>
</reference>
<evidence type="ECO:0000313" key="1">
    <source>
        <dbReference type="EMBL" id="JAH37425.1"/>
    </source>
</evidence>
<dbReference type="EMBL" id="GBXM01071152">
    <property type="protein sequence ID" value="JAH37425.1"/>
    <property type="molecule type" value="Transcribed_RNA"/>
</dbReference>
<sequence length="36" mass="4414">MSNRHGEVMSLGVYHLYKQNMHFRQNSFFNSRERLV</sequence>
<protein>
    <submittedName>
        <fullName evidence="1">Uncharacterized protein</fullName>
    </submittedName>
</protein>
<dbReference type="AlphaFoldDB" id="A0A0E9S9S1"/>
<proteinExistence type="predicted"/>
<name>A0A0E9S9S1_ANGAN</name>